<keyword evidence="1" id="KW-0732">Signal</keyword>
<protein>
    <submittedName>
        <fullName evidence="2">Uncharacterized protein</fullName>
    </submittedName>
</protein>
<keyword evidence="3" id="KW-1185">Reference proteome</keyword>
<sequence length="138" mass="15260">MSLRSACLLATAALFCAATAKADLPGQVIWYGASISYSCPTGVSSRAFNEPSYSLCQYRLSQELQDVNNANCEVLEIDPCHVRVHSFSAEEAEGAPLDLSDLVTGGYVREEEALRSRFRIDQFEAELKALRKRLQPVR</sequence>
<accession>A0ABT1QN18</accession>
<dbReference type="Proteomes" id="UP001165498">
    <property type="component" value="Unassembled WGS sequence"/>
</dbReference>
<dbReference type="EMBL" id="JANFQO010000003">
    <property type="protein sequence ID" value="MCQ4163930.1"/>
    <property type="molecule type" value="Genomic_DNA"/>
</dbReference>
<organism evidence="2 3">
    <name type="scientific">Tahibacter harae</name>
    <dbReference type="NCBI Taxonomy" id="2963937"/>
    <lineage>
        <taxon>Bacteria</taxon>
        <taxon>Pseudomonadati</taxon>
        <taxon>Pseudomonadota</taxon>
        <taxon>Gammaproteobacteria</taxon>
        <taxon>Lysobacterales</taxon>
        <taxon>Rhodanobacteraceae</taxon>
        <taxon>Tahibacter</taxon>
    </lineage>
</organism>
<feature type="signal peptide" evidence="1">
    <location>
        <begin position="1"/>
        <end position="22"/>
    </location>
</feature>
<evidence type="ECO:0000313" key="3">
    <source>
        <dbReference type="Proteomes" id="UP001165498"/>
    </source>
</evidence>
<gene>
    <name evidence="2" type="ORF">NM961_04325</name>
</gene>
<reference evidence="2" key="1">
    <citation type="submission" date="2022-07" db="EMBL/GenBank/DDBJ databases">
        <title>Tahibacter sp., a new gammaproteobacterium isolated from the silt sample collected at pig farm.</title>
        <authorList>
            <person name="Chen H."/>
        </authorList>
    </citation>
    <scope>NUCLEOTIDE SEQUENCE</scope>
    <source>
        <strain evidence="2">P2K</strain>
    </source>
</reference>
<evidence type="ECO:0000256" key="1">
    <source>
        <dbReference type="SAM" id="SignalP"/>
    </source>
</evidence>
<evidence type="ECO:0000313" key="2">
    <source>
        <dbReference type="EMBL" id="MCQ4163930.1"/>
    </source>
</evidence>
<name>A0ABT1QN18_9GAMM</name>
<feature type="chain" id="PRO_5045170085" evidence="1">
    <location>
        <begin position="23"/>
        <end position="138"/>
    </location>
</feature>
<dbReference type="RefSeq" id="WP_255911641.1">
    <property type="nucleotide sequence ID" value="NZ_JANFQO010000003.1"/>
</dbReference>
<proteinExistence type="predicted"/>
<comment type="caution">
    <text evidence="2">The sequence shown here is derived from an EMBL/GenBank/DDBJ whole genome shotgun (WGS) entry which is preliminary data.</text>
</comment>